<dbReference type="EMBL" id="SDIL01000037">
    <property type="protein sequence ID" value="RXK39039.1"/>
    <property type="molecule type" value="Genomic_DNA"/>
</dbReference>
<evidence type="ECO:0000256" key="3">
    <source>
        <dbReference type="ARBA" id="ARBA00022989"/>
    </source>
</evidence>
<dbReference type="PANTHER" id="PTHR28304">
    <property type="entry name" value="PEROXISOMAL MEMBRANE PROTEIN PEX29"/>
    <property type="match status" value="1"/>
</dbReference>
<sequence>MTMTIPSYITVPSSATLIIPSSPVSSSFTATRKVIVPSRRPSFPPSTAPPPPTSKKFSVPTGSISANVSDLVLSSLLPPNLPKLPPTSSKSEPGRVKELSSQRESLSVPLLSYNFRRFVTRVGPLFWLQDRVEEVLFWRKPIWTWGWLMLWTFVSFQPRILLFLPSFILIVILLHVHERTHPLPSLLGVYLPPPAAGTTRITSTTTGSGSVSKDGSYTVTTGTEETQPVVPPKEAESGVDFLVNMQAIQNLMSLVSDAYDQIAPLILILTSPSTSQSPTSLPITPTLILLLFLPPTILLPLIPSWAIPYLLLPLGWIPPLIFHPNITPFLLSLPTHPTALHLRSKLEDLAMTDALDNVVGRSEISKVEVWENERFDSSSKPVGWGSKFLRAGERAPWVKVLGESSPWGSDIVGEVEGGSGGIKDKDGKEEIIKLKEGWEWVPGEEWRVDRDWSKNGLDEDGWVYTDDSWQNPSSLPVTEPDPSNSSGGMPVTQKRVTRRRKWYRRVYRS</sequence>
<name>A0A4Q1BMH6_TREME</name>
<feature type="region of interest" description="Disordered" evidence="5">
    <location>
        <begin position="79"/>
        <end position="100"/>
    </location>
</feature>
<evidence type="ECO:0000256" key="1">
    <source>
        <dbReference type="ARBA" id="ARBA00004141"/>
    </source>
</evidence>
<dbReference type="Pfam" id="PF06398">
    <property type="entry name" value="Pex24p"/>
    <property type="match status" value="1"/>
</dbReference>
<keyword evidence="3" id="KW-1133">Transmembrane helix</keyword>
<dbReference type="Proteomes" id="UP000289152">
    <property type="component" value="Unassembled WGS sequence"/>
</dbReference>
<organism evidence="7 8">
    <name type="scientific">Tremella mesenterica</name>
    <name type="common">Jelly fungus</name>
    <dbReference type="NCBI Taxonomy" id="5217"/>
    <lineage>
        <taxon>Eukaryota</taxon>
        <taxon>Fungi</taxon>
        <taxon>Dikarya</taxon>
        <taxon>Basidiomycota</taxon>
        <taxon>Agaricomycotina</taxon>
        <taxon>Tremellomycetes</taxon>
        <taxon>Tremellales</taxon>
        <taxon>Tremellaceae</taxon>
        <taxon>Tremella</taxon>
    </lineage>
</organism>
<evidence type="ECO:0000313" key="8">
    <source>
        <dbReference type="Proteomes" id="UP000289152"/>
    </source>
</evidence>
<protein>
    <recommendedName>
        <fullName evidence="6">TECPR1-like DysF domain-containing protein</fullName>
    </recommendedName>
</protein>
<feature type="region of interest" description="Disordered" evidence="5">
    <location>
        <begin position="463"/>
        <end position="497"/>
    </location>
</feature>
<keyword evidence="4" id="KW-0472">Membrane</keyword>
<reference evidence="7 8" key="1">
    <citation type="submission" date="2016-06" db="EMBL/GenBank/DDBJ databases">
        <title>Evolution of pathogenesis and genome organization in the Tremellales.</title>
        <authorList>
            <person name="Cuomo C."/>
            <person name="Litvintseva A."/>
            <person name="Heitman J."/>
            <person name="Chen Y."/>
            <person name="Sun S."/>
            <person name="Springer D."/>
            <person name="Dromer F."/>
            <person name="Young S."/>
            <person name="Zeng Q."/>
            <person name="Chapman S."/>
            <person name="Gujja S."/>
            <person name="Saif S."/>
            <person name="Birren B."/>
        </authorList>
    </citation>
    <scope>NUCLEOTIDE SEQUENCE [LARGE SCALE GENOMIC DNA]</scope>
    <source>
        <strain evidence="7 8">ATCC 28783</strain>
    </source>
</reference>
<dbReference type="VEuPathDB" id="FungiDB:TREMEDRAFT_74180"/>
<feature type="compositionally biased region" description="Polar residues" evidence="5">
    <location>
        <begin position="217"/>
        <end position="226"/>
    </location>
</feature>
<feature type="region of interest" description="Disordered" evidence="5">
    <location>
        <begin position="39"/>
        <end position="59"/>
    </location>
</feature>
<proteinExistence type="predicted"/>
<accession>A0A4Q1BMH6</accession>
<dbReference type="GO" id="GO:0005778">
    <property type="term" value="C:peroxisomal membrane"/>
    <property type="evidence" value="ECO:0007669"/>
    <property type="project" value="UniProtKB-ARBA"/>
</dbReference>
<evidence type="ECO:0000256" key="4">
    <source>
        <dbReference type="ARBA" id="ARBA00023136"/>
    </source>
</evidence>
<evidence type="ECO:0000313" key="7">
    <source>
        <dbReference type="EMBL" id="RXK39039.1"/>
    </source>
</evidence>
<dbReference type="PANTHER" id="PTHR28304:SF2">
    <property type="entry name" value="PEROXISOMAL MEMBRANE PROTEIN PEX29"/>
    <property type="match status" value="1"/>
</dbReference>
<evidence type="ECO:0000259" key="6">
    <source>
        <dbReference type="Pfam" id="PF06398"/>
    </source>
</evidence>
<evidence type="ECO:0000256" key="5">
    <source>
        <dbReference type="SAM" id="MobiDB-lite"/>
    </source>
</evidence>
<feature type="compositionally biased region" description="Low complexity" evidence="5">
    <location>
        <begin position="201"/>
        <end position="216"/>
    </location>
</feature>
<feature type="region of interest" description="Disordered" evidence="5">
    <location>
        <begin position="201"/>
        <end position="231"/>
    </location>
</feature>
<feature type="compositionally biased region" description="Pro residues" evidence="5">
    <location>
        <begin position="42"/>
        <end position="53"/>
    </location>
</feature>
<dbReference type="OrthoDB" id="74314at2759"/>
<dbReference type="GO" id="GO:0007031">
    <property type="term" value="P:peroxisome organization"/>
    <property type="evidence" value="ECO:0007669"/>
    <property type="project" value="TreeGrafter"/>
</dbReference>
<keyword evidence="8" id="KW-1185">Reference proteome</keyword>
<feature type="domain" description="TECPR1-like DysF" evidence="6">
    <location>
        <begin position="106"/>
        <end position="504"/>
    </location>
</feature>
<dbReference type="AlphaFoldDB" id="A0A4Q1BMH6"/>
<comment type="subcellular location">
    <subcellularLocation>
        <location evidence="1">Membrane</location>
        <topology evidence="1">Multi-pass membrane protein</topology>
    </subcellularLocation>
</comment>
<feature type="compositionally biased region" description="Polar residues" evidence="5">
    <location>
        <begin position="467"/>
        <end position="487"/>
    </location>
</feature>
<dbReference type="InterPro" id="IPR010482">
    <property type="entry name" value="TECPR1-like_DysF"/>
</dbReference>
<evidence type="ECO:0000256" key="2">
    <source>
        <dbReference type="ARBA" id="ARBA00022692"/>
    </source>
</evidence>
<gene>
    <name evidence="7" type="ORF">M231_03663</name>
</gene>
<dbReference type="OMA" id="RWTRRIY"/>
<comment type="caution">
    <text evidence="7">The sequence shown here is derived from an EMBL/GenBank/DDBJ whole genome shotgun (WGS) entry which is preliminary data.</text>
</comment>
<dbReference type="STRING" id="5217.A0A4Q1BMH6"/>
<dbReference type="InParanoid" id="A0A4Q1BMH6"/>
<dbReference type="InterPro" id="IPR052816">
    <property type="entry name" value="Peroxisomal_Membrane_PEX28-32"/>
</dbReference>
<keyword evidence="2" id="KW-0812">Transmembrane</keyword>